<dbReference type="PANTHER" id="PTHR45138:SF9">
    <property type="entry name" value="DIGUANYLATE CYCLASE DGCM-RELATED"/>
    <property type="match status" value="1"/>
</dbReference>
<dbReference type="KEGG" id="pbs:Plabr_3402"/>
<dbReference type="SMART" id="SM00267">
    <property type="entry name" value="GGDEF"/>
    <property type="match status" value="1"/>
</dbReference>
<dbReference type="STRING" id="756272.Plabr_3402"/>
<evidence type="ECO:0000259" key="4">
    <source>
        <dbReference type="PROSITE" id="PS50887"/>
    </source>
</evidence>
<proteinExistence type="predicted"/>
<keyword evidence="3" id="KW-0175">Coiled coil</keyword>
<dbReference type="InterPro" id="IPR029787">
    <property type="entry name" value="Nucleotide_cyclase"/>
</dbReference>
<reference evidence="7" key="1">
    <citation type="submission" date="2011-02" db="EMBL/GenBank/DDBJ databases">
        <title>The complete genome of Planctomyces brasiliensis DSM 5305.</title>
        <authorList>
            <person name="Lucas S."/>
            <person name="Copeland A."/>
            <person name="Lapidus A."/>
            <person name="Bruce D."/>
            <person name="Goodwin L."/>
            <person name="Pitluck S."/>
            <person name="Kyrpides N."/>
            <person name="Mavromatis K."/>
            <person name="Pagani I."/>
            <person name="Ivanova N."/>
            <person name="Ovchinnikova G."/>
            <person name="Lu M."/>
            <person name="Detter J.C."/>
            <person name="Han C."/>
            <person name="Land M."/>
            <person name="Hauser L."/>
            <person name="Markowitz V."/>
            <person name="Cheng J.-F."/>
            <person name="Hugenholtz P."/>
            <person name="Woyke T."/>
            <person name="Wu D."/>
            <person name="Tindall B."/>
            <person name="Pomrenke H.G."/>
            <person name="Brambilla E."/>
            <person name="Klenk H.-P."/>
            <person name="Eisen J.A."/>
        </authorList>
    </citation>
    <scope>NUCLEOTIDE SEQUENCE [LARGE SCALE GENOMIC DNA]</scope>
    <source>
        <strain evidence="7">ATCC 49424 / DSM 5305 / JCM 21570 / NBRC 103401 / IFAM 1448</strain>
    </source>
</reference>
<dbReference type="Gene3D" id="1.10.3210.10">
    <property type="entry name" value="Hypothetical protein af1432"/>
    <property type="match status" value="1"/>
</dbReference>
<dbReference type="SUPFAM" id="SSF109604">
    <property type="entry name" value="HD-domain/PDEase-like"/>
    <property type="match status" value="1"/>
</dbReference>
<dbReference type="SUPFAM" id="SSF160246">
    <property type="entry name" value="EspE N-terminal domain-like"/>
    <property type="match status" value="1"/>
</dbReference>
<evidence type="ECO:0000256" key="3">
    <source>
        <dbReference type="SAM" id="Coils"/>
    </source>
</evidence>
<sequence>MLDPQKIWNSSTLPTLPTVAVKLLDCSRDPEVEMSTIIDVIKTDPAICAKILQSTNSSFFGFSSKVTSIDRAVPLLGTTVVTSLALSFSLASDSVNSGPLKDHYRSYWKQSIIHAVAGEMLSKHCDDGLDCEFFLAGLMMDIGRLALLKTVSREYFQVVVTAESQSRPLHEVEQEFLGLDHAHVSHKLMENWGFPEQFMNGVKYQHASEDEILSTLQPGRHSLEAAMVLANAVGDYFVSPNCGPALQRIRKLGEHHFKLDEEKLQTYLEKVRERLDQAGDLFSIDMSDLGDPSDLMAQANQQLLELTMRAHAENAQIAARQEQIEQERQRLQSQNEELQEKVTRDPLTGVFNRAYFDKALNDAINHSRDRYQPVGVIFTDIDKFKSLNDTYGHHFGDQVLKTFAKVVAGNMRSADVLARYGGEEFVILVSRPTEKGIEKLAERIRATVEKQIIEEQGTRVSITASFGAALMIPGRLERDCAQHLLQTADEAMYESKRTGRNRTTHRCLFSEQDRAMLKEISQAKFSRWLVSSEILDIPAVSRALLQVAPDPRPLGEIAMEMGILELEQSEAVVRRQEENPESRFGKICIEENYLTAEQVNYLLAWQTEPPQRLMAALTSSGLFTEQRCQQLFEQYLEGCPLGEKSIQFSV</sequence>
<dbReference type="PROSITE" id="PS50887">
    <property type="entry name" value="GGDEF"/>
    <property type="match status" value="1"/>
</dbReference>
<dbReference type="RefSeq" id="WP_013629718.1">
    <property type="nucleotide sequence ID" value="NC_015174.1"/>
</dbReference>
<dbReference type="Gene3D" id="3.30.70.270">
    <property type="match status" value="1"/>
</dbReference>
<dbReference type="EMBL" id="CP002546">
    <property type="protein sequence ID" value="ADY60999.1"/>
    <property type="molecule type" value="Genomic_DNA"/>
</dbReference>
<dbReference type="AlphaFoldDB" id="F0SM44"/>
<evidence type="ECO:0000256" key="2">
    <source>
        <dbReference type="ARBA" id="ARBA00034247"/>
    </source>
</evidence>
<gene>
    <name evidence="6" type="ordered locus">Plabr_3402</name>
</gene>
<dbReference type="CDD" id="cd01949">
    <property type="entry name" value="GGDEF"/>
    <property type="match status" value="1"/>
</dbReference>
<dbReference type="InterPro" id="IPR050469">
    <property type="entry name" value="Diguanylate_Cyclase"/>
</dbReference>
<evidence type="ECO:0000313" key="6">
    <source>
        <dbReference type="EMBL" id="ADY60999.1"/>
    </source>
</evidence>
<dbReference type="PROSITE" id="PS51833">
    <property type="entry name" value="HDOD"/>
    <property type="match status" value="1"/>
</dbReference>
<dbReference type="eggNOG" id="COG1639">
    <property type="taxonomic scope" value="Bacteria"/>
</dbReference>
<protein>
    <recommendedName>
        <fullName evidence="1">diguanylate cyclase</fullName>
        <ecNumber evidence="1">2.7.7.65</ecNumber>
    </recommendedName>
</protein>
<feature type="domain" description="HDOD" evidence="5">
    <location>
        <begin position="13"/>
        <end position="208"/>
    </location>
</feature>
<dbReference type="PANTHER" id="PTHR45138">
    <property type="entry name" value="REGULATORY COMPONENTS OF SENSORY TRANSDUCTION SYSTEM"/>
    <property type="match status" value="1"/>
</dbReference>
<feature type="domain" description="GGDEF" evidence="4">
    <location>
        <begin position="372"/>
        <end position="508"/>
    </location>
</feature>
<dbReference type="FunFam" id="3.30.70.270:FF:000001">
    <property type="entry name" value="Diguanylate cyclase domain protein"/>
    <property type="match status" value="1"/>
</dbReference>
<feature type="coiled-coil region" evidence="3">
    <location>
        <begin position="296"/>
        <end position="344"/>
    </location>
</feature>
<dbReference type="GO" id="GO:0052621">
    <property type="term" value="F:diguanylate cyclase activity"/>
    <property type="evidence" value="ECO:0007669"/>
    <property type="project" value="UniProtKB-EC"/>
</dbReference>
<dbReference type="SUPFAM" id="SSF55073">
    <property type="entry name" value="Nucleotide cyclase"/>
    <property type="match status" value="1"/>
</dbReference>
<dbReference type="Pfam" id="PF00990">
    <property type="entry name" value="GGDEF"/>
    <property type="match status" value="1"/>
</dbReference>
<name>F0SM44_RUBBR</name>
<evidence type="ECO:0000313" key="7">
    <source>
        <dbReference type="Proteomes" id="UP000006860"/>
    </source>
</evidence>
<dbReference type="InterPro" id="IPR013976">
    <property type="entry name" value="HDOD"/>
</dbReference>
<dbReference type="InterPro" id="IPR000160">
    <property type="entry name" value="GGDEF_dom"/>
</dbReference>
<dbReference type="EC" id="2.7.7.65" evidence="1"/>
<dbReference type="Pfam" id="PF08668">
    <property type="entry name" value="HDOD"/>
    <property type="match status" value="1"/>
</dbReference>
<dbReference type="Proteomes" id="UP000006860">
    <property type="component" value="Chromosome"/>
</dbReference>
<dbReference type="InterPro" id="IPR043128">
    <property type="entry name" value="Rev_trsase/Diguanyl_cyclase"/>
</dbReference>
<accession>F0SM44</accession>
<evidence type="ECO:0000256" key="1">
    <source>
        <dbReference type="ARBA" id="ARBA00012528"/>
    </source>
</evidence>
<dbReference type="InterPro" id="IPR037257">
    <property type="entry name" value="T2SS_E_N_sf"/>
</dbReference>
<dbReference type="HOGENOM" id="CLU_019124_1_0_0"/>
<organism evidence="6 7">
    <name type="scientific">Rubinisphaera brasiliensis (strain ATCC 49424 / DSM 5305 / JCM 21570 / IAM 15109 / NBRC 103401 / IFAM 1448)</name>
    <name type="common">Planctomyces brasiliensis</name>
    <dbReference type="NCBI Taxonomy" id="756272"/>
    <lineage>
        <taxon>Bacteria</taxon>
        <taxon>Pseudomonadati</taxon>
        <taxon>Planctomycetota</taxon>
        <taxon>Planctomycetia</taxon>
        <taxon>Planctomycetales</taxon>
        <taxon>Planctomycetaceae</taxon>
        <taxon>Rubinisphaera</taxon>
    </lineage>
</organism>
<dbReference type="NCBIfam" id="TIGR00254">
    <property type="entry name" value="GGDEF"/>
    <property type="match status" value="1"/>
</dbReference>
<evidence type="ECO:0000259" key="5">
    <source>
        <dbReference type="PROSITE" id="PS51833"/>
    </source>
</evidence>
<keyword evidence="7" id="KW-1185">Reference proteome</keyword>
<dbReference type="eggNOG" id="COG3706">
    <property type="taxonomic scope" value="Bacteria"/>
</dbReference>
<comment type="catalytic activity">
    <reaction evidence="2">
        <text>2 GTP = 3',3'-c-di-GMP + 2 diphosphate</text>
        <dbReference type="Rhea" id="RHEA:24898"/>
        <dbReference type="ChEBI" id="CHEBI:33019"/>
        <dbReference type="ChEBI" id="CHEBI:37565"/>
        <dbReference type="ChEBI" id="CHEBI:58805"/>
        <dbReference type="EC" id="2.7.7.65"/>
    </reaction>
</comment>